<name>A0A1W1DAH5_9ZZZZ</name>
<keyword evidence="1" id="KW-1133">Transmembrane helix</keyword>
<organism evidence="2">
    <name type="scientific">hydrothermal vent metagenome</name>
    <dbReference type="NCBI Taxonomy" id="652676"/>
    <lineage>
        <taxon>unclassified sequences</taxon>
        <taxon>metagenomes</taxon>
        <taxon>ecological metagenomes</taxon>
    </lineage>
</organism>
<reference evidence="2" key="1">
    <citation type="submission" date="2016-10" db="EMBL/GenBank/DDBJ databases">
        <authorList>
            <person name="de Groot N.N."/>
        </authorList>
    </citation>
    <scope>NUCLEOTIDE SEQUENCE</scope>
</reference>
<keyword evidence="1" id="KW-0812">Transmembrane</keyword>
<evidence type="ECO:0008006" key="3">
    <source>
        <dbReference type="Google" id="ProtNLM"/>
    </source>
</evidence>
<dbReference type="AlphaFoldDB" id="A0A1W1DAH5"/>
<keyword evidence="1" id="KW-0472">Membrane</keyword>
<evidence type="ECO:0000256" key="1">
    <source>
        <dbReference type="SAM" id="Phobius"/>
    </source>
</evidence>
<sequence length="201" mass="23029">MNNNHNRAKMRQGSIVVISLMMLLVMTAMGIGLYNVTLQQSKQVEISLERVDSLHAAESCIDESIQWLIDEAKTDIPCKDTASGTRCKIIGDKSMRHSLWESKEDKGVHKDKKNKKFERNFYRCDIFRASTLVEALEDDAKEKPEGEEGYDVSDDDYEIKTSYYSYYKIKSYSCVSDIKSCLSSDETVTTKRSVEVIVKFF</sequence>
<protein>
    <recommendedName>
        <fullName evidence="3">Type 4 fimbrial biogenesis protein PilX N-terminal domain-containing protein</fullName>
    </recommendedName>
</protein>
<accession>A0A1W1DAH5</accession>
<proteinExistence type="predicted"/>
<gene>
    <name evidence="2" type="ORF">MNB_SUP05-4-690</name>
</gene>
<evidence type="ECO:0000313" key="2">
    <source>
        <dbReference type="EMBL" id="SFV77510.1"/>
    </source>
</evidence>
<dbReference type="EMBL" id="FPHR01000029">
    <property type="protein sequence ID" value="SFV77510.1"/>
    <property type="molecule type" value="Genomic_DNA"/>
</dbReference>
<feature type="transmembrane region" description="Helical" evidence="1">
    <location>
        <begin position="12"/>
        <end position="34"/>
    </location>
</feature>